<comment type="similarity">
    <text evidence="2">Belongs to the type II topoisomerase GyrB family.</text>
</comment>
<dbReference type="Pfam" id="PF00204">
    <property type="entry name" value="DNA_gyraseB"/>
    <property type="match status" value="1"/>
</dbReference>
<dbReference type="AlphaFoldDB" id="A0A6G2DH58"/>
<organism evidence="10 11">
    <name type="scientific">Streptococcus pneumoniae</name>
    <dbReference type="NCBI Taxonomy" id="1313"/>
    <lineage>
        <taxon>Bacteria</taxon>
        <taxon>Bacillati</taxon>
        <taxon>Bacillota</taxon>
        <taxon>Bacilli</taxon>
        <taxon>Lactobacillales</taxon>
        <taxon>Streptococcaceae</taxon>
        <taxon>Streptococcus</taxon>
    </lineage>
</organism>
<dbReference type="GO" id="GO:0003677">
    <property type="term" value="F:DNA binding"/>
    <property type="evidence" value="ECO:0007669"/>
    <property type="project" value="UniProtKB-KW"/>
</dbReference>
<feature type="non-terminal residue" evidence="10">
    <location>
        <position position="79"/>
    </location>
</feature>
<dbReference type="InterPro" id="IPR020568">
    <property type="entry name" value="Ribosomal_Su5_D2-typ_SF"/>
</dbReference>
<dbReference type="GO" id="GO:0005524">
    <property type="term" value="F:ATP binding"/>
    <property type="evidence" value="ECO:0007669"/>
    <property type="project" value="UniProtKB-KW"/>
</dbReference>
<gene>
    <name evidence="10" type="ORF">GM540_17185</name>
</gene>
<keyword evidence="8" id="KW-0413">Isomerase</keyword>
<evidence type="ECO:0000256" key="2">
    <source>
        <dbReference type="ARBA" id="ARBA00010708"/>
    </source>
</evidence>
<name>A0A6G2DH58_STREE</name>
<evidence type="ECO:0000256" key="1">
    <source>
        <dbReference type="ARBA" id="ARBA00000185"/>
    </source>
</evidence>
<keyword evidence="7" id="KW-0238">DNA-binding</keyword>
<evidence type="ECO:0000256" key="3">
    <source>
        <dbReference type="ARBA" id="ARBA00012895"/>
    </source>
</evidence>
<evidence type="ECO:0000256" key="6">
    <source>
        <dbReference type="ARBA" id="ARBA00023029"/>
    </source>
</evidence>
<dbReference type="Proteomes" id="UP000483094">
    <property type="component" value="Unassembled WGS sequence"/>
</dbReference>
<evidence type="ECO:0000313" key="11">
    <source>
        <dbReference type="Proteomes" id="UP000483094"/>
    </source>
</evidence>
<dbReference type="EMBL" id="WNHQ01002467">
    <property type="protein sequence ID" value="MTV75665.1"/>
    <property type="molecule type" value="Genomic_DNA"/>
</dbReference>
<dbReference type="InterPro" id="IPR013506">
    <property type="entry name" value="Topo_IIA_bsu_dom2"/>
</dbReference>
<dbReference type="EC" id="5.6.2.2" evidence="3"/>
<evidence type="ECO:0000313" key="10">
    <source>
        <dbReference type="EMBL" id="MTV75665.1"/>
    </source>
</evidence>
<proteinExistence type="inferred from homology"/>
<reference evidence="10 11" key="1">
    <citation type="submission" date="2019-11" db="EMBL/GenBank/DDBJ databases">
        <title>Growth characteristics of pneumococcus vary with the chemical composition of the capsule and with environmental conditions.</title>
        <authorList>
            <person name="Tothpal A."/>
            <person name="Desobry K."/>
            <person name="Joshi S."/>
            <person name="Wyllie A.L."/>
            <person name="Weinberger D.M."/>
        </authorList>
    </citation>
    <scope>NUCLEOTIDE SEQUENCE [LARGE SCALE GENOMIC DNA]</scope>
    <source>
        <strain evidence="11">pnumococcus19F</strain>
    </source>
</reference>
<keyword evidence="4" id="KW-0547">Nucleotide-binding</keyword>
<dbReference type="SUPFAM" id="SSF54211">
    <property type="entry name" value="Ribosomal protein S5 domain 2-like"/>
    <property type="match status" value="1"/>
</dbReference>
<dbReference type="PANTHER" id="PTHR45866:SF1">
    <property type="entry name" value="DNA GYRASE SUBUNIT B, MITOCHONDRIAL"/>
    <property type="match status" value="1"/>
</dbReference>
<evidence type="ECO:0000259" key="9">
    <source>
        <dbReference type="Pfam" id="PF00204"/>
    </source>
</evidence>
<evidence type="ECO:0000256" key="8">
    <source>
        <dbReference type="ARBA" id="ARBA00023235"/>
    </source>
</evidence>
<dbReference type="GO" id="GO:0003918">
    <property type="term" value="F:DNA topoisomerase type II (double strand cut, ATP-hydrolyzing) activity"/>
    <property type="evidence" value="ECO:0007669"/>
    <property type="project" value="UniProtKB-EC"/>
</dbReference>
<keyword evidence="5" id="KW-0067">ATP-binding</keyword>
<protein>
    <recommendedName>
        <fullName evidence="3">DNA topoisomerase (ATP-hydrolyzing)</fullName>
        <ecNumber evidence="3">5.6.2.2</ecNumber>
    </recommendedName>
</protein>
<feature type="domain" description="DNA topoisomerase type IIA subunit B" evidence="9">
    <location>
        <begin position="2"/>
        <end position="79"/>
    </location>
</feature>
<dbReference type="GO" id="GO:0006265">
    <property type="term" value="P:DNA topological change"/>
    <property type="evidence" value="ECO:0007669"/>
    <property type="project" value="InterPro"/>
</dbReference>
<keyword evidence="6" id="KW-0799">Topoisomerase</keyword>
<feature type="non-terminal residue" evidence="10">
    <location>
        <position position="1"/>
    </location>
</feature>
<evidence type="ECO:0000256" key="5">
    <source>
        <dbReference type="ARBA" id="ARBA00022840"/>
    </source>
</evidence>
<comment type="catalytic activity">
    <reaction evidence="1">
        <text>ATP-dependent breakage, passage and rejoining of double-stranded DNA.</text>
        <dbReference type="EC" id="5.6.2.2"/>
    </reaction>
</comment>
<evidence type="ECO:0000256" key="4">
    <source>
        <dbReference type="ARBA" id="ARBA00022741"/>
    </source>
</evidence>
<comment type="caution">
    <text evidence="10">The sequence shown here is derived from an EMBL/GenBank/DDBJ whole genome shotgun (WGS) entry which is preliminary data.</text>
</comment>
<dbReference type="InterPro" id="IPR014721">
    <property type="entry name" value="Ribsml_uS5_D2-typ_fold_subgr"/>
</dbReference>
<evidence type="ECO:0000256" key="7">
    <source>
        <dbReference type="ARBA" id="ARBA00023125"/>
    </source>
</evidence>
<sequence length="79" mass="9147">ASYVEYINENKDVIFDTPIYTDGEMDEITVEVARQYTTGYHENVMSFANNIHTHEGGTHEQGFRTSLTRVINDYARKNK</sequence>
<accession>A0A6G2DH58</accession>
<dbReference type="Gene3D" id="3.30.230.10">
    <property type="match status" value="1"/>
</dbReference>
<dbReference type="PANTHER" id="PTHR45866">
    <property type="entry name" value="DNA GYRASE/TOPOISOMERASE SUBUNIT B"/>
    <property type="match status" value="1"/>
</dbReference>